<dbReference type="InterPro" id="IPR012910">
    <property type="entry name" value="Plug_dom"/>
</dbReference>
<dbReference type="PROSITE" id="PS52016">
    <property type="entry name" value="TONB_DEPENDENT_REC_3"/>
    <property type="match status" value="1"/>
</dbReference>
<dbReference type="Gene3D" id="2.40.170.20">
    <property type="entry name" value="TonB-dependent receptor, beta-barrel domain"/>
    <property type="match status" value="1"/>
</dbReference>
<dbReference type="SUPFAM" id="SSF49464">
    <property type="entry name" value="Carboxypeptidase regulatory domain-like"/>
    <property type="match status" value="1"/>
</dbReference>
<comment type="subcellular location">
    <subcellularLocation>
        <location evidence="1 7">Cell outer membrane</location>
        <topology evidence="1 7">Multi-pass membrane protein</topology>
    </subcellularLocation>
</comment>
<dbReference type="InterPro" id="IPR039426">
    <property type="entry name" value="TonB-dep_rcpt-like"/>
</dbReference>
<dbReference type="SUPFAM" id="SSF56935">
    <property type="entry name" value="Porins"/>
    <property type="match status" value="1"/>
</dbReference>
<keyword evidence="10" id="KW-1185">Reference proteome</keyword>
<organism evidence="9 10">
    <name type="scientific">Mucilaginibacter pineti</name>
    <dbReference type="NCBI Taxonomy" id="1391627"/>
    <lineage>
        <taxon>Bacteria</taxon>
        <taxon>Pseudomonadati</taxon>
        <taxon>Bacteroidota</taxon>
        <taxon>Sphingobacteriia</taxon>
        <taxon>Sphingobacteriales</taxon>
        <taxon>Sphingobacteriaceae</taxon>
        <taxon>Mucilaginibacter</taxon>
    </lineage>
</organism>
<keyword evidence="6 7" id="KW-0998">Cell outer membrane</keyword>
<dbReference type="InterPro" id="IPR011662">
    <property type="entry name" value="Secretin/TonB_short_N"/>
</dbReference>
<name>A0A1G7KSN7_9SPHI</name>
<dbReference type="InterPro" id="IPR023997">
    <property type="entry name" value="TonB-dep_OMP_SusC/RagA_CS"/>
</dbReference>
<dbReference type="Pfam" id="PF07715">
    <property type="entry name" value="Plug"/>
    <property type="match status" value="1"/>
</dbReference>
<keyword evidence="3 7" id="KW-1134">Transmembrane beta strand</keyword>
<evidence type="ECO:0000259" key="8">
    <source>
        <dbReference type="SMART" id="SM00965"/>
    </source>
</evidence>
<dbReference type="Pfam" id="PF07660">
    <property type="entry name" value="STN"/>
    <property type="match status" value="1"/>
</dbReference>
<evidence type="ECO:0000313" key="9">
    <source>
        <dbReference type="EMBL" id="SDF40195.1"/>
    </source>
</evidence>
<dbReference type="NCBIfam" id="TIGR04056">
    <property type="entry name" value="OMP_RagA_SusC"/>
    <property type="match status" value="1"/>
</dbReference>
<gene>
    <name evidence="9" type="ORF">SAMN05216464_11768</name>
</gene>
<dbReference type="InterPro" id="IPR037066">
    <property type="entry name" value="Plug_dom_sf"/>
</dbReference>
<feature type="domain" description="Secretin/TonB short N-terminal" evidence="8">
    <location>
        <begin position="69"/>
        <end position="120"/>
    </location>
</feature>
<dbReference type="SMART" id="SM00965">
    <property type="entry name" value="STN"/>
    <property type="match status" value="1"/>
</dbReference>
<evidence type="ECO:0000256" key="4">
    <source>
        <dbReference type="ARBA" id="ARBA00022692"/>
    </source>
</evidence>
<proteinExistence type="inferred from homology"/>
<sequence>MQINFRGKLFYVPGKPTSKLFLTMKLTVLLIIIGCLHLSAKSFSQTITLSTNGTAIEKVFTAIEKQSGYYFFYKYKEIKGAKPITLNLKNATLDEALQACFKNEPLTYTIENKTIIVNKKEAVAANDKPADKITVTGTVLDASNQPLPGVSIHVKGATDGVISGPDGKYSIKVDDNAVLQFTFLGFKMKEEPVNKRTSINVIMQEDSRDLKEVVVIGYGNLERKDVTGAVGSVKMSNIKEIKAASLDLKLAGQLAGVTVNQVTGTPGGGVSINIRGAGSVGAGDDPLYVVDGFPLSPGFDQYSNPLSTINPDDIESISVLKDAASTAIYGSRGSNGVILINTKRAKKGESSVTVNTSTGLQSILSGSKLKMMTAEQYAQWRTEALQDLDKANGVPYNIDQLPVAFRNPKKLGAGTDWFDAVTRTAPLQNYDVTVANGTDKVRSLFSMGFFNQEGTLLNTGFKRYSMKANMDADVVKNVTVGLSIAPTYSLRNLQETDGHFNSGVLSQAYLESPLTPVKQPDGSYTNVIGSPGNTNIAGTSENANPVSELVNTRNDRKEFRALANTYINWQIIKGLDVRSTFGIDYQTKSQDYFRPSYLGGFRIPNSDGTQVKAIGSFTSANVLNWLNENTINYKKTWGNHTLTVLGGYTIQQEEDHSRLTFGSGFPDDVIQSVNAATIVTASAGDEKWRLLSFLSRVNYSFKDKYLLSASIRRDGSSRFAVGHQWGTFPSVSGGWRISDESFFPKTDLIDEIKFTGSYGLAGNNNVGNYQSIPGVDQTNYTFGGVLAPGASLTQLGNTELGWETTKQLDIGMDLSLFKGRVYLIAEYYNRYTERMLQYLGVPPASGYDGALTNVGNVRNRGWEFTLTTKNIIGQGFNWTSDFNISFNRNKVISLGQTPQIYDAPAGDNPASITKVGYPLGQFYGYIFEGIYQNQKDLDSSPHFADAQVGNIKYKDVSGPDGKPDGVIDTYDQTIVGNPWAKFTFGFNNHLSYKNFDMNIVTAGSVGGHVFDLYKQFTTNLDGIFNVEQSVIQRWRSEKQPGAGLIPTTVSNTGYARDFYPSYWVESNSYLMFKDISLGYNIKTKFSRNFRVYFSAQNAILITGYKGGNPEVGIDGQDGNRSLSPNVNFTGYPVSAVYTLGCNVTF</sequence>
<reference evidence="9 10" key="1">
    <citation type="submission" date="2016-10" db="EMBL/GenBank/DDBJ databases">
        <authorList>
            <person name="de Groot N.N."/>
        </authorList>
    </citation>
    <scope>NUCLEOTIDE SEQUENCE [LARGE SCALE GENOMIC DNA]</scope>
    <source>
        <strain evidence="9 10">47C3B</strain>
    </source>
</reference>
<keyword evidence="4 7" id="KW-0812">Transmembrane</keyword>
<evidence type="ECO:0000313" key="10">
    <source>
        <dbReference type="Proteomes" id="UP000199072"/>
    </source>
</evidence>
<dbReference type="NCBIfam" id="TIGR04057">
    <property type="entry name" value="SusC_RagA_signa"/>
    <property type="match status" value="1"/>
</dbReference>
<keyword evidence="2 7" id="KW-0813">Transport</keyword>
<evidence type="ECO:0000256" key="6">
    <source>
        <dbReference type="ARBA" id="ARBA00023237"/>
    </source>
</evidence>
<protein>
    <submittedName>
        <fullName evidence="9">TonB-linked outer membrane protein, SusC/RagA family</fullName>
    </submittedName>
</protein>
<evidence type="ECO:0000256" key="2">
    <source>
        <dbReference type="ARBA" id="ARBA00022448"/>
    </source>
</evidence>
<dbReference type="GO" id="GO:0009279">
    <property type="term" value="C:cell outer membrane"/>
    <property type="evidence" value="ECO:0007669"/>
    <property type="project" value="UniProtKB-SubCell"/>
</dbReference>
<accession>A0A1G7KSN7</accession>
<dbReference type="STRING" id="1391627.SAMN05216464_11768"/>
<dbReference type="Proteomes" id="UP000199072">
    <property type="component" value="Unassembled WGS sequence"/>
</dbReference>
<dbReference type="InterPro" id="IPR036942">
    <property type="entry name" value="Beta-barrel_TonB_sf"/>
</dbReference>
<dbReference type="Gene3D" id="2.60.40.1120">
    <property type="entry name" value="Carboxypeptidase-like, regulatory domain"/>
    <property type="match status" value="1"/>
</dbReference>
<dbReference type="Gene3D" id="2.170.130.10">
    <property type="entry name" value="TonB-dependent receptor, plug domain"/>
    <property type="match status" value="1"/>
</dbReference>
<evidence type="ECO:0000256" key="3">
    <source>
        <dbReference type="ARBA" id="ARBA00022452"/>
    </source>
</evidence>
<evidence type="ECO:0000256" key="5">
    <source>
        <dbReference type="ARBA" id="ARBA00023136"/>
    </source>
</evidence>
<dbReference type="OrthoDB" id="9768177at2"/>
<dbReference type="Pfam" id="PF13715">
    <property type="entry name" value="CarbopepD_reg_2"/>
    <property type="match status" value="1"/>
</dbReference>
<dbReference type="InterPro" id="IPR008969">
    <property type="entry name" value="CarboxyPept-like_regulatory"/>
</dbReference>
<dbReference type="InterPro" id="IPR023996">
    <property type="entry name" value="TonB-dep_OMP_SusC/RagA"/>
</dbReference>
<dbReference type="AlphaFoldDB" id="A0A1G7KSN7"/>
<evidence type="ECO:0000256" key="1">
    <source>
        <dbReference type="ARBA" id="ARBA00004571"/>
    </source>
</evidence>
<dbReference type="EMBL" id="FNAI01000017">
    <property type="protein sequence ID" value="SDF40195.1"/>
    <property type="molecule type" value="Genomic_DNA"/>
</dbReference>
<keyword evidence="5 7" id="KW-0472">Membrane</keyword>
<evidence type="ECO:0000256" key="7">
    <source>
        <dbReference type="PROSITE-ProRule" id="PRU01360"/>
    </source>
</evidence>
<comment type="similarity">
    <text evidence="7">Belongs to the TonB-dependent receptor family.</text>
</comment>